<name>A0A6F8YV14_9ACTN</name>
<feature type="region of interest" description="Disordered" evidence="1">
    <location>
        <begin position="133"/>
        <end position="169"/>
    </location>
</feature>
<dbReference type="Proteomes" id="UP000503011">
    <property type="component" value="Chromosome"/>
</dbReference>
<dbReference type="InterPro" id="IPR045079">
    <property type="entry name" value="Oxoprolinase-like"/>
</dbReference>
<proteinExistence type="predicted"/>
<dbReference type="PANTHER" id="PTHR11365:SF23">
    <property type="entry name" value="HYPOTHETICAL 5-OXOPROLINASE (EUROFUNG)-RELATED"/>
    <property type="match status" value="1"/>
</dbReference>
<evidence type="ECO:0000256" key="1">
    <source>
        <dbReference type="SAM" id="MobiDB-lite"/>
    </source>
</evidence>
<evidence type="ECO:0000259" key="2">
    <source>
        <dbReference type="Pfam" id="PF02538"/>
    </source>
</evidence>
<gene>
    <name evidence="3" type="ORF">Psuf_072270</name>
</gene>
<reference evidence="3 4" key="1">
    <citation type="submission" date="2020-03" db="EMBL/GenBank/DDBJ databases">
        <title>Whole genome shotgun sequence of Phytohabitans suffuscus NBRC 105367.</title>
        <authorList>
            <person name="Komaki H."/>
            <person name="Tamura T."/>
        </authorList>
    </citation>
    <scope>NUCLEOTIDE SEQUENCE [LARGE SCALE GENOMIC DNA]</scope>
    <source>
        <strain evidence="3 4">NBRC 105367</strain>
    </source>
</reference>
<protein>
    <recommendedName>
        <fullName evidence="2">Hydantoinase B/oxoprolinase domain-containing protein</fullName>
    </recommendedName>
</protein>
<organism evidence="3 4">
    <name type="scientific">Phytohabitans suffuscus</name>
    <dbReference type="NCBI Taxonomy" id="624315"/>
    <lineage>
        <taxon>Bacteria</taxon>
        <taxon>Bacillati</taxon>
        <taxon>Actinomycetota</taxon>
        <taxon>Actinomycetes</taxon>
        <taxon>Micromonosporales</taxon>
        <taxon>Micromonosporaceae</taxon>
    </lineage>
</organism>
<dbReference type="PANTHER" id="PTHR11365">
    <property type="entry name" value="5-OXOPROLINASE RELATED"/>
    <property type="match status" value="1"/>
</dbReference>
<feature type="domain" description="Hydantoinase B/oxoprolinase" evidence="2">
    <location>
        <begin position="4"/>
        <end position="135"/>
    </location>
</feature>
<keyword evidence="4" id="KW-1185">Reference proteome</keyword>
<dbReference type="GO" id="GO:0006749">
    <property type="term" value="P:glutathione metabolic process"/>
    <property type="evidence" value="ECO:0007669"/>
    <property type="project" value="TreeGrafter"/>
</dbReference>
<dbReference type="GO" id="GO:0005829">
    <property type="term" value="C:cytosol"/>
    <property type="evidence" value="ECO:0007669"/>
    <property type="project" value="TreeGrafter"/>
</dbReference>
<feature type="compositionally biased region" description="Polar residues" evidence="1">
    <location>
        <begin position="157"/>
        <end position="169"/>
    </location>
</feature>
<evidence type="ECO:0000313" key="3">
    <source>
        <dbReference type="EMBL" id="BCB89914.1"/>
    </source>
</evidence>
<reference evidence="3 4" key="2">
    <citation type="submission" date="2020-03" db="EMBL/GenBank/DDBJ databases">
        <authorList>
            <person name="Ichikawa N."/>
            <person name="Kimura A."/>
            <person name="Kitahashi Y."/>
            <person name="Uohara A."/>
        </authorList>
    </citation>
    <scope>NUCLEOTIDE SEQUENCE [LARGE SCALE GENOMIC DNA]</scope>
    <source>
        <strain evidence="3 4">NBRC 105367</strain>
    </source>
</reference>
<dbReference type="InterPro" id="IPR003692">
    <property type="entry name" value="Hydantoinase_B"/>
</dbReference>
<sequence length="169" mass="17911">MVSDPVTLEVVRHALQGVAEEMGSIMKRAAFSPMIKEREDRSCALFSPDAELVAQAEHLPIHLALLAGVVPDALAWYGKENLGPGDILLHNDPYIGGSHLPDFTMITPIYRAGRHLGYAAVMAHMTDVGGGTPGGGGECTPARSSRRACGSRRCSSTGPARSTRTSSRS</sequence>
<dbReference type="Pfam" id="PF02538">
    <property type="entry name" value="Hydantoinase_B"/>
    <property type="match status" value="1"/>
</dbReference>
<dbReference type="AlphaFoldDB" id="A0A6F8YV14"/>
<dbReference type="GO" id="GO:0017168">
    <property type="term" value="F:5-oxoprolinase (ATP-hydrolyzing) activity"/>
    <property type="evidence" value="ECO:0007669"/>
    <property type="project" value="TreeGrafter"/>
</dbReference>
<dbReference type="KEGG" id="psuu:Psuf_072270"/>
<evidence type="ECO:0000313" key="4">
    <source>
        <dbReference type="Proteomes" id="UP000503011"/>
    </source>
</evidence>
<dbReference type="EMBL" id="AP022871">
    <property type="protein sequence ID" value="BCB89914.1"/>
    <property type="molecule type" value="Genomic_DNA"/>
</dbReference>
<dbReference type="RefSeq" id="WP_173161976.1">
    <property type="nucleotide sequence ID" value="NZ_AP022871.1"/>
</dbReference>
<accession>A0A6F8YV14</accession>